<evidence type="ECO:0000313" key="1">
    <source>
        <dbReference type="EMBL" id="KAF4403908.1"/>
    </source>
</evidence>
<evidence type="ECO:0000313" key="2">
    <source>
        <dbReference type="Proteomes" id="UP000583929"/>
    </source>
</evidence>
<gene>
    <name evidence="1" type="ORF">G4B88_014364</name>
</gene>
<organism evidence="1 2">
    <name type="scientific">Cannabis sativa</name>
    <name type="common">Hemp</name>
    <name type="synonym">Marijuana</name>
    <dbReference type="NCBI Taxonomy" id="3483"/>
    <lineage>
        <taxon>Eukaryota</taxon>
        <taxon>Viridiplantae</taxon>
        <taxon>Streptophyta</taxon>
        <taxon>Embryophyta</taxon>
        <taxon>Tracheophyta</taxon>
        <taxon>Spermatophyta</taxon>
        <taxon>Magnoliopsida</taxon>
        <taxon>eudicotyledons</taxon>
        <taxon>Gunneridae</taxon>
        <taxon>Pentapetalae</taxon>
        <taxon>rosids</taxon>
        <taxon>fabids</taxon>
        <taxon>Rosales</taxon>
        <taxon>Cannabaceae</taxon>
        <taxon>Cannabis</taxon>
    </lineage>
</organism>
<keyword evidence="2" id="KW-1185">Reference proteome</keyword>
<name>A0A7J6IA35_CANSA</name>
<comment type="caution">
    <text evidence="1">The sequence shown here is derived from an EMBL/GenBank/DDBJ whole genome shotgun (WGS) entry which is preliminary data.</text>
</comment>
<proteinExistence type="predicted"/>
<dbReference type="EMBL" id="JAATIQ010000002">
    <property type="protein sequence ID" value="KAF4403908.1"/>
    <property type="molecule type" value="Genomic_DNA"/>
</dbReference>
<protein>
    <submittedName>
        <fullName evidence="1">Uncharacterized protein</fullName>
    </submittedName>
</protein>
<dbReference type="Proteomes" id="UP000583929">
    <property type="component" value="Unassembled WGS sequence"/>
</dbReference>
<dbReference type="AlphaFoldDB" id="A0A7J6IA35"/>
<reference evidence="1 2" key="1">
    <citation type="journal article" date="2020" name="bioRxiv">
        <title>Sequence and annotation of 42 cannabis genomes reveals extensive copy number variation in cannabinoid synthesis and pathogen resistance genes.</title>
        <authorList>
            <person name="Mckernan K.J."/>
            <person name="Helbert Y."/>
            <person name="Kane L.T."/>
            <person name="Ebling H."/>
            <person name="Zhang L."/>
            <person name="Liu B."/>
            <person name="Eaton Z."/>
            <person name="Mclaughlin S."/>
            <person name="Kingan S."/>
            <person name="Baybayan P."/>
            <person name="Concepcion G."/>
            <person name="Jordan M."/>
            <person name="Riva A."/>
            <person name="Barbazuk W."/>
            <person name="Harkins T."/>
        </authorList>
    </citation>
    <scope>NUCLEOTIDE SEQUENCE [LARGE SCALE GENOMIC DNA]</scope>
    <source>
        <strain evidence="2">cv. Jamaican Lion 4</strain>
        <tissue evidence="1">Leaf</tissue>
    </source>
</reference>
<sequence>MYIFHSNGHIFPTPSNGHVGSGFSLHRLIRISWPQHYYTSLLFFFNILFTRPSFFNVFVNQISLTEPRKGKKEKEKVRESDDEDGHSWDFLFWLNFSAMVELMDISNADLGLSLLSLLRFEHKKPNFCLVLTFVEAKQRTLGRELKES</sequence>
<accession>A0A7J6IA35</accession>